<proteinExistence type="predicted"/>
<keyword evidence="3" id="KW-0863">Zinc-finger</keyword>
<dbReference type="EMBL" id="JACBKZ010000003">
    <property type="protein sequence ID" value="KAF5956049.1"/>
    <property type="molecule type" value="Genomic_DNA"/>
</dbReference>
<evidence type="ECO:0000256" key="3">
    <source>
        <dbReference type="ARBA" id="ARBA00022771"/>
    </source>
</evidence>
<dbReference type="GO" id="GO:0045944">
    <property type="term" value="P:positive regulation of transcription by RNA polymerase II"/>
    <property type="evidence" value="ECO:0007669"/>
    <property type="project" value="TreeGrafter"/>
</dbReference>
<dbReference type="GO" id="GO:0005634">
    <property type="term" value="C:nucleus"/>
    <property type="evidence" value="ECO:0007669"/>
    <property type="project" value="UniProtKB-SubCell"/>
</dbReference>
<evidence type="ECO:0000313" key="7">
    <source>
        <dbReference type="EMBL" id="KAF5956049.1"/>
    </source>
</evidence>
<dbReference type="GO" id="GO:0000977">
    <property type="term" value="F:RNA polymerase II transcription regulatory region sequence-specific DNA binding"/>
    <property type="evidence" value="ECO:0007669"/>
    <property type="project" value="TreeGrafter"/>
</dbReference>
<reference evidence="8" key="1">
    <citation type="journal article" date="2020" name="Nat. Commun.">
        <title>Genome assembly of wild tea tree DASZ reveals pedigree and selection history of tea varieties.</title>
        <authorList>
            <person name="Zhang W."/>
            <person name="Zhang Y."/>
            <person name="Qiu H."/>
            <person name="Guo Y."/>
            <person name="Wan H."/>
            <person name="Zhang X."/>
            <person name="Scossa F."/>
            <person name="Alseekh S."/>
            <person name="Zhang Q."/>
            <person name="Wang P."/>
            <person name="Xu L."/>
            <person name="Schmidt M.H."/>
            <person name="Jia X."/>
            <person name="Li D."/>
            <person name="Zhu A."/>
            <person name="Guo F."/>
            <person name="Chen W."/>
            <person name="Ni D."/>
            <person name="Usadel B."/>
            <person name="Fernie A.R."/>
            <person name="Wen W."/>
        </authorList>
    </citation>
    <scope>NUCLEOTIDE SEQUENCE [LARGE SCALE GENOMIC DNA]</scope>
    <source>
        <strain evidence="8">cv. G240</strain>
    </source>
</reference>
<evidence type="ECO:0000256" key="2">
    <source>
        <dbReference type="ARBA" id="ARBA00022723"/>
    </source>
</evidence>
<dbReference type="PANTHER" id="PTHR47025">
    <property type="entry name" value="AUTOIMMUNE REGULATOR"/>
    <property type="match status" value="1"/>
</dbReference>
<dbReference type="GO" id="GO:0003682">
    <property type="term" value="F:chromatin binding"/>
    <property type="evidence" value="ECO:0007669"/>
    <property type="project" value="TreeGrafter"/>
</dbReference>
<dbReference type="AlphaFoldDB" id="A0A7J7HTR5"/>
<keyword evidence="2" id="KW-0479">Metal-binding</keyword>
<name>A0A7J7HTR5_CAMSI</name>
<sequence>MRAYGHANRGNANMKMECLKIRAHGHANRGNADIEMECLEIRAHGHANRGNADMEMKCLELRAHGHANRGNADTEMRCLEMRAHGHANRGNTDMETSFLGLQEPFLVAGNEVVVVELGGVEGMKVAGRPHPLAGRLGVKRVNHIFWPASLRMEVVSIMFYWEGNILRNREEGVSYDTEAQGLCNVHKGITLAELEATMVPKVDGAELAYYSKGQRILRGYKRGNGIVCSCCHTEISPLQFEAHAGWSARRQPYRNIYTSSGLMLHDIALSLANGQNLATRSSDDMCAACGAGGDLIICDGCPRAFHAGGAYDFSVENFDERTVMLCDQCEKENHVGCFRDSSLYDLKELPRDKWFCCDDCNRIHVALQNLVLVGAEMIPASVPYAIHRKHVENGFIDGVSNDVQWRILSGKSRYPEHLPVLSSAAAIF</sequence>
<dbReference type="InterPro" id="IPR013083">
    <property type="entry name" value="Znf_RING/FYVE/PHD"/>
</dbReference>
<reference evidence="7 8" key="2">
    <citation type="submission" date="2020-07" db="EMBL/GenBank/DDBJ databases">
        <title>Genome assembly of wild tea tree DASZ reveals pedigree and selection history of tea varieties.</title>
        <authorList>
            <person name="Zhang W."/>
        </authorList>
    </citation>
    <scope>NUCLEOTIDE SEQUENCE [LARGE SCALE GENOMIC DNA]</scope>
    <source>
        <strain evidence="8">cv. G240</strain>
        <tissue evidence="7">Leaf</tissue>
    </source>
</reference>
<keyword evidence="4" id="KW-0862">Zinc</keyword>
<dbReference type="Pfam" id="PF16135">
    <property type="entry name" value="TDBD"/>
    <property type="match status" value="1"/>
</dbReference>
<protein>
    <recommendedName>
        <fullName evidence="6">Zinc finger PHD-type domain-containing protein</fullName>
    </recommendedName>
</protein>
<dbReference type="InterPro" id="IPR011011">
    <property type="entry name" value="Znf_FYVE_PHD"/>
</dbReference>
<dbReference type="GO" id="GO:0042393">
    <property type="term" value="F:histone binding"/>
    <property type="evidence" value="ECO:0007669"/>
    <property type="project" value="TreeGrafter"/>
</dbReference>
<dbReference type="Gene3D" id="3.30.40.10">
    <property type="entry name" value="Zinc/RING finger domain, C3HC4 (zinc finger)"/>
    <property type="match status" value="2"/>
</dbReference>
<dbReference type="Proteomes" id="UP000593564">
    <property type="component" value="Unassembled WGS sequence"/>
</dbReference>
<dbReference type="SUPFAM" id="SSF57903">
    <property type="entry name" value="FYVE/PHD zinc finger"/>
    <property type="match status" value="2"/>
</dbReference>
<comment type="caution">
    <text evidence="7">The sequence shown here is derived from an EMBL/GenBank/DDBJ whole genome shotgun (WGS) entry which is preliminary data.</text>
</comment>
<dbReference type="PANTHER" id="PTHR47025:SF7">
    <property type="entry name" value="ACYL-COA N-ACYLTRANSFERASE WITH RING_FYVE_PHD-TYPE ZINC FINGER DOMAIN-CONTAINING PROTEIN"/>
    <property type="match status" value="1"/>
</dbReference>
<evidence type="ECO:0000256" key="1">
    <source>
        <dbReference type="ARBA" id="ARBA00004123"/>
    </source>
</evidence>
<evidence type="ECO:0000313" key="8">
    <source>
        <dbReference type="Proteomes" id="UP000593564"/>
    </source>
</evidence>
<dbReference type="SMART" id="SM00249">
    <property type="entry name" value="PHD"/>
    <property type="match status" value="1"/>
</dbReference>
<evidence type="ECO:0000256" key="5">
    <source>
        <dbReference type="ARBA" id="ARBA00023242"/>
    </source>
</evidence>
<dbReference type="InterPro" id="IPR032308">
    <property type="entry name" value="TDBD"/>
</dbReference>
<keyword evidence="5" id="KW-0539">Nucleus</keyword>
<comment type="subcellular location">
    <subcellularLocation>
        <location evidence="1">Nucleus</location>
    </subcellularLocation>
</comment>
<keyword evidence="8" id="KW-1185">Reference proteome</keyword>
<accession>A0A7J7HTR5</accession>
<dbReference type="GO" id="GO:0008270">
    <property type="term" value="F:zinc ion binding"/>
    <property type="evidence" value="ECO:0007669"/>
    <property type="project" value="UniProtKB-KW"/>
</dbReference>
<feature type="domain" description="Zinc finger PHD-type" evidence="6">
    <location>
        <begin position="285"/>
        <end position="330"/>
    </location>
</feature>
<organism evidence="7 8">
    <name type="scientific">Camellia sinensis</name>
    <name type="common">Tea plant</name>
    <name type="synonym">Thea sinensis</name>
    <dbReference type="NCBI Taxonomy" id="4442"/>
    <lineage>
        <taxon>Eukaryota</taxon>
        <taxon>Viridiplantae</taxon>
        <taxon>Streptophyta</taxon>
        <taxon>Embryophyta</taxon>
        <taxon>Tracheophyta</taxon>
        <taxon>Spermatophyta</taxon>
        <taxon>Magnoliopsida</taxon>
        <taxon>eudicotyledons</taxon>
        <taxon>Gunneridae</taxon>
        <taxon>Pentapetalae</taxon>
        <taxon>asterids</taxon>
        <taxon>Ericales</taxon>
        <taxon>Theaceae</taxon>
        <taxon>Camellia</taxon>
    </lineage>
</organism>
<dbReference type="InterPro" id="IPR001965">
    <property type="entry name" value="Znf_PHD"/>
</dbReference>
<evidence type="ECO:0000256" key="4">
    <source>
        <dbReference type="ARBA" id="ARBA00022833"/>
    </source>
</evidence>
<gene>
    <name evidence="7" type="ORF">HYC85_008905</name>
</gene>
<evidence type="ECO:0000259" key="6">
    <source>
        <dbReference type="SMART" id="SM00249"/>
    </source>
</evidence>